<dbReference type="RefSeq" id="WP_094690167.1">
    <property type="nucleotide sequence ID" value="NZ_JACBYZ010000001.1"/>
</dbReference>
<evidence type="ECO:0000259" key="5">
    <source>
        <dbReference type="Pfam" id="PF13229"/>
    </source>
</evidence>
<feature type="domain" description="Right handed beta helix" evidence="5">
    <location>
        <begin position="256"/>
        <end position="426"/>
    </location>
</feature>
<name>A0A261F802_9BIFI</name>
<keyword evidence="8" id="KW-1185">Reference proteome</keyword>
<keyword evidence="2" id="KW-0964">Secreted</keyword>
<dbReference type="PANTHER" id="PTHR40088">
    <property type="entry name" value="PECTATE LYASE (EUROFUNG)"/>
    <property type="match status" value="1"/>
</dbReference>
<dbReference type="Gene3D" id="2.160.20.10">
    <property type="entry name" value="Single-stranded right-handed beta-helix, Pectin lyase-like"/>
    <property type="match status" value="1"/>
</dbReference>
<evidence type="ECO:0000256" key="2">
    <source>
        <dbReference type="ARBA" id="ARBA00022525"/>
    </source>
</evidence>
<dbReference type="InterPro" id="IPR012334">
    <property type="entry name" value="Pectin_lyas_fold"/>
</dbReference>
<organism evidence="7 8">
    <name type="scientific">Aeriscardovia aeriphila</name>
    <dbReference type="NCBI Taxonomy" id="218139"/>
    <lineage>
        <taxon>Bacteria</taxon>
        <taxon>Bacillati</taxon>
        <taxon>Actinomycetota</taxon>
        <taxon>Actinomycetes</taxon>
        <taxon>Bifidobacteriales</taxon>
        <taxon>Bifidobacteriaceae</taxon>
        <taxon>Aeriscardovia</taxon>
    </lineage>
</organism>
<keyword evidence="3" id="KW-0732">Signal</keyword>
<dbReference type="InterPro" id="IPR039448">
    <property type="entry name" value="Beta_helix"/>
</dbReference>
<evidence type="ECO:0000259" key="4">
    <source>
        <dbReference type="Pfam" id="PF07602"/>
    </source>
</evidence>
<dbReference type="Proteomes" id="UP000228976">
    <property type="component" value="Unassembled WGS sequence"/>
</dbReference>
<dbReference type="InterPro" id="IPR013780">
    <property type="entry name" value="Glyco_hydro_b"/>
</dbReference>
<dbReference type="EMBL" id="MWWU01000003">
    <property type="protein sequence ID" value="OZG55280.1"/>
    <property type="molecule type" value="Genomic_DNA"/>
</dbReference>
<dbReference type="Gene3D" id="2.60.40.1180">
    <property type="entry name" value="Golgi alpha-mannosidase II"/>
    <property type="match status" value="1"/>
</dbReference>
<feature type="domain" description="Glycoside hydrolase 120 insertion" evidence="6">
    <location>
        <begin position="81"/>
        <end position="207"/>
    </location>
</feature>
<dbReference type="GO" id="GO:0016837">
    <property type="term" value="F:carbon-oxygen lyase activity, acting on polysaccharides"/>
    <property type="evidence" value="ECO:0007669"/>
    <property type="project" value="TreeGrafter"/>
</dbReference>
<dbReference type="InterPro" id="IPR011459">
    <property type="entry name" value="DUF1565"/>
</dbReference>
<dbReference type="OrthoDB" id="9765222at2"/>
<dbReference type="AlphaFoldDB" id="A0A261F802"/>
<dbReference type="InterPro" id="IPR011050">
    <property type="entry name" value="Pectin_lyase_fold/virulence"/>
</dbReference>
<sequence>MTQYHVSPQGKDSAVGDAQHPFKTISRAALLAQPGDEVIVHEGTYRENVDPARGGLDENHRITYRAAAGEARPVVTGSEVVTGWEKVEGNIYKLTLPDSYFGAFNPFTTKIFGDWLALPRPGVDDPKHIGEVFINGHQLYEVTRKDQLDNPELRETVEDYVTKKQVPVFDAKYTQYVWMSEHDDEAETTTIFANFNGEDPNEQVTEITTRPTCFFPSHHHINFITVEGFEFKNVATQFAPPTAHQVGAVGPNWAYSWRIVNNVIHDSKAVGISLGTSEETGDNEWYRTDRKPGFQYQFEAVFKALRIGWRKGVIGSHYVAGNTIYDCGQAGIAGHMGGAFSLIENNHIYRAGARRELFGWEVAGIKLHAALDTRIRHNYIHDCSLGMWLDWQAQGTRVSSNVFEKNCRDLMVEVSHGPLLVDNNAFLSPYTFEDWADASAFVNNIIGGVIQPHQVLDRFTPNHFPHTTEPAGASFVFSGDDRYMNNVFLNPAGEEGQMGMAAYETYPSSFAEYQQRNRDEIASGRVQGDPRLPEPIVAAGNVFTGNLPVSKHDKSGITMAEHLEIATEMKDDGLHMLITVPQALAEFTTPRVATVDLGVPRVVEERYENPDGSDIVVDTDLAGKPRQKLDNAGPLAGLHAGVNDIVVWKK</sequence>
<feature type="domain" description="DUF1565" evidence="4">
    <location>
        <begin position="9"/>
        <end position="48"/>
    </location>
</feature>
<evidence type="ECO:0000313" key="7">
    <source>
        <dbReference type="EMBL" id="OZG55280.1"/>
    </source>
</evidence>
<reference evidence="7 8" key="1">
    <citation type="journal article" date="2017" name="BMC Genomics">
        <title>Comparative genomic and phylogenomic analyses of the Bifidobacteriaceae family.</title>
        <authorList>
            <person name="Lugli G.A."/>
            <person name="Milani C."/>
            <person name="Turroni F."/>
            <person name="Duranti S."/>
            <person name="Mancabelli L."/>
            <person name="Mangifesta M."/>
            <person name="Ferrario C."/>
            <person name="Modesto M."/>
            <person name="Mattarelli P."/>
            <person name="Jiri K."/>
            <person name="van Sinderen D."/>
            <person name="Ventura M."/>
        </authorList>
    </citation>
    <scope>NUCLEOTIDE SEQUENCE [LARGE SCALE GENOMIC DNA]</scope>
    <source>
        <strain evidence="7 8">LMG 21773</strain>
    </source>
</reference>
<accession>A0A261F802</accession>
<comment type="caution">
    <text evidence="7">The sequence shown here is derived from an EMBL/GenBank/DDBJ whole genome shotgun (WGS) entry which is preliminary data.</text>
</comment>
<protein>
    <submittedName>
        <fullName evidence="7">Right handed beta helix region</fullName>
    </submittedName>
</protein>
<dbReference type="PANTHER" id="PTHR40088:SF2">
    <property type="entry name" value="SECRETED SUGAR HYDROLASE"/>
    <property type="match status" value="1"/>
</dbReference>
<dbReference type="InterPro" id="IPR052052">
    <property type="entry name" value="Polysaccharide_Lyase_9"/>
</dbReference>
<dbReference type="Pfam" id="PF07602">
    <property type="entry name" value="DUF1565"/>
    <property type="match status" value="1"/>
</dbReference>
<evidence type="ECO:0000313" key="8">
    <source>
        <dbReference type="Proteomes" id="UP000228976"/>
    </source>
</evidence>
<dbReference type="GO" id="GO:0005576">
    <property type="term" value="C:extracellular region"/>
    <property type="evidence" value="ECO:0007669"/>
    <property type="project" value="UniProtKB-SubCell"/>
</dbReference>
<proteinExistence type="predicted"/>
<comment type="subcellular location">
    <subcellularLocation>
        <location evidence="1">Secreted</location>
    </subcellularLocation>
</comment>
<evidence type="ECO:0000259" key="6">
    <source>
        <dbReference type="Pfam" id="PF21258"/>
    </source>
</evidence>
<evidence type="ECO:0000256" key="1">
    <source>
        <dbReference type="ARBA" id="ARBA00004613"/>
    </source>
</evidence>
<evidence type="ECO:0000256" key="3">
    <source>
        <dbReference type="ARBA" id="ARBA00022729"/>
    </source>
</evidence>
<dbReference type="Pfam" id="PF21258">
    <property type="entry name" value="Glyco_hydro_120_ins"/>
    <property type="match status" value="1"/>
</dbReference>
<gene>
    <name evidence="7" type="ORF">AEAE_1077</name>
</gene>
<dbReference type="InterPro" id="IPR049169">
    <property type="entry name" value="Glyco_hydro_120_ins"/>
</dbReference>
<dbReference type="Pfam" id="PF13229">
    <property type="entry name" value="Beta_helix"/>
    <property type="match status" value="1"/>
</dbReference>
<dbReference type="SUPFAM" id="SSF51126">
    <property type="entry name" value="Pectin lyase-like"/>
    <property type="match status" value="1"/>
</dbReference>